<keyword evidence="3" id="KW-0268">Exocytosis</keyword>
<dbReference type="Pfam" id="PF20654">
    <property type="entry name" value="Sec3_C-term"/>
    <property type="match status" value="1"/>
</dbReference>
<protein>
    <recommendedName>
        <fullName evidence="7">Exocyst complex component Sec3 PIP2-binding N-terminal domain-containing protein</fullName>
    </recommendedName>
</protein>
<evidence type="ECO:0000256" key="1">
    <source>
        <dbReference type="ARBA" id="ARBA00006518"/>
    </source>
</evidence>
<evidence type="ECO:0000313" key="9">
    <source>
        <dbReference type="Proteomes" id="UP001050691"/>
    </source>
</evidence>
<evidence type="ECO:0000256" key="5">
    <source>
        <dbReference type="SAM" id="Coils"/>
    </source>
</evidence>
<dbReference type="GO" id="GO:0005886">
    <property type="term" value="C:plasma membrane"/>
    <property type="evidence" value="ECO:0007669"/>
    <property type="project" value="TreeGrafter"/>
</dbReference>
<evidence type="ECO:0000256" key="3">
    <source>
        <dbReference type="ARBA" id="ARBA00022483"/>
    </source>
</evidence>
<dbReference type="Pfam" id="PF15277">
    <property type="entry name" value="Sec3-PIP2_bind"/>
    <property type="match status" value="1"/>
</dbReference>
<feature type="compositionally biased region" description="Basic and acidic residues" evidence="6">
    <location>
        <begin position="311"/>
        <end position="324"/>
    </location>
</feature>
<dbReference type="GO" id="GO:0006887">
    <property type="term" value="P:exocytosis"/>
    <property type="evidence" value="ECO:0007669"/>
    <property type="project" value="UniProtKB-KW"/>
</dbReference>
<evidence type="ECO:0000313" key="8">
    <source>
        <dbReference type="EMBL" id="GJJ15524.1"/>
    </source>
</evidence>
<gene>
    <name evidence="8" type="ORF">Clacol_009802</name>
</gene>
<feature type="compositionally biased region" description="Basic and acidic residues" evidence="6">
    <location>
        <begin position="712"/>
        <end position="728"/>
    </location>
</feature>
<dbReference type="GO" id="GO:0006893">
    <property type="term" value="P:Golgi to plasma membrane transport"/>
    <property type="evidence" value="ECO:0007669"/>
    <property type="project" value="TreeGrafter"/>
</dbReference>
<dbReference type="PANTHER" id="PTHR16092:SF14">
    <property type="entry name" value="EXOCYST COMPLEX COMPONENT 1 ISOFORM X1"/>
    <property type="match status" value="1"/>
</dbReference>
<dbReference type="SUPFAM" id="SSF53474">
    <property type="entry name" value="alpha/beta-Hydrolases"/>
    <property type="match status" value="1"/>
</dbReference>
<dbReference type="Gene3D" id="2.30.29.90">
    <property type="match status" value="1"/>
</dbReference>
<dbReference type="GO" id="GO:0000145">
    <property type="term" value="C:exocyst"/>
    <property type="evidence" value="ECO:0007669"/>
    <property type="project" value="InterPro"/>
</dbReference>
<feature type="compositionally biased region" description="Polar residues" evidence="6">
    <location>
        <begin position="129"/>
        <end position="151"/>
    </location>
</feature>
<dbReference type="InterPro" id="IPR048628">
    <property type="entry name" value="Sec3_C"/>
</dbReference>
<evidence type="ECO:0000259" key="7">
    <source>
        <dbReference type="SMART" id="SM01313"/>
    </source>
</evidence>
<dbReference type="InterPro" id="IPR029058">
    <property type="entry name" value="AB_hydrolase_fold"/>
</dbReference>
<reference evidence="8" key="1">
    <citation type="submission" date="2021-10" db="EMBL/GenBank/DDBJ databases">
        <title>De novo Genome Assembly of Clathrus columnatus (Basidiomycota, Fungi) Using Illumina and Nanopore Sequence Data.</title>
        <authorList>
            <person name="Ogiso-Tanaka E."/>
            <person name="Itagaki H."/>
            <person name="Hosoya T."/>
            <person name="Hosaka K."/>
        </authorList>
    </citation>
    <scope>NUCLEOTIDE SEQUENCE</scope>
    <source>
        <strain evidence="8">MO-923</strain>
    </source>
</reference>
<evidence type="ECO:0000256" key="4">
    <source>
        <dbReference type="ARBA" id="ARBA00023054"/>
    </source>
</evidence>
<dbReference type="GO" id="GO:0005546">
    <property type="term" value="F:phosphatidylinositol-4,5-bisphosphate binding"/>
    <property type="evidence" value="ECO:0007669"/>
    <property type="project" value="TreeGrafter"/>
</dbReference>
<feature type="region of interest" description="Disordered" evidence="6">
    <location>
        <begin position="129"/>
        <end position="368"/>
    </location>
</feature>
<dbReference type="Proteomes" id="UP001050691">
    <property type="component" value="Unassembled WGS sequence"/>
</dbReference>
<dbReference type="SMART" id="SM01313">
    <property type="entry name" value="Sec3-PIP2_bind"/>
    <property type="match status" value="1"/>
</dbReference>
<accession>A0AAV5ALN0</accession>
<keyword evidence="2" id="KW-0813">Transport</keyword>
<keyword evidence="9" id="KW-1185">Reference proteome</keyword>
<feature type="compositionally biased region" description="Basic and acidic residues" evidence="6">
    <location>
        <begin position="261"/>
        <end position="274"/>
    </location>
</feature>
<dbReference type="InterPro" id="IPR028258">
    <property type="entry name" value="Sec3-PIP2_bind"/>
</dbReference>
<name>A0AAV5ALN0_9AGAM</name>
<dbReference type="Gene3D" id="3.40.50.1820">
    <property type="entry name" value="alpha/beta hydrolase"/>
    <property type="match status" value="1"/>
</dbReference>
<evidence type="ECO:0000256" key="6">
    <source>
        <dbReference type="SAM" id="MobiDB-lite"/>
    </source>
</evidence>
<dbReference type="Pfam" id="PF09763">
    <property type="entry name" value="Sec3_CC"/>
    <property type="match status" value="1"/>
</dbReference>
<dbReference type="AlphaFoldDB" id="A0AAV5ALN0"/>
<proteinExistence type="inferred from homology"/>
<feature type="region of interest" description="Disordered" evidence="6">
    <location>
        <begin position="702"/>
        <end position="728"/>
    </location>
</feature>
<feature type="compositionally biased region" description="Low complexity" evidence="6">
    <location>
        <begin position="200"/>
        <end position="212"/>
    </location>
</feature>
<sequence length="1259" mass="142865">MDIKAKIIASVFTKRSPPETYICHVKIWEDTEDGTRKPRYLLLSRNSTDDGFIHKSKMNTNGTFSIGKTWRLIELRAVEVTDPNNFTLTLGRAYRWQAEDSKQQSEFVGAVVNTFRTLWSNAPLTLLNVSPTNSNAQSRTSFDQSRSTTPRISIEQPRVTTPSRNLGIGRNSPKFVPQLPITPNRPTSPPVRPQFTRPDSVTSSVISTPTSIYPRSPAPIAPIGEIQIPKFPRSPSRPPSRPSTATDRTSQPIFEPGRSSRGSERQLEPGDNRAKRTPSPSLPPSAPRTPSPHPPLHLPAVSPLQLRKGRNSAEHPKPPLEHRPSVPQLQPAMPLNPKPETATAQQPTPTQEAPKEAPIVRKETNGRDHNARISFFDTVNQSNLDRLLHPDSSIGIDEDSSEVIMANVEEMLEGYEWVNDTTSLSGTKRKRTAADQIEARLQDELVALEKATIYAFLEEDDRVGLVLKYIDDALRELDSMDTMVSSYKIHLNAVSEDISYIQSQNRGLQVQTQNQKNLLEELEKLLETANVDPTTLLILTQESLEKQSGIDKLERAAADLYKALLSGRDSEMAMAMTVERSGEYKTYNNQFCKRLHDYFEIMFGVQSDRTLNNKGRSPNELRRHKELEEYLGRYCGLMLYLKEMSDDWYSKVCASYFSAASALHNQEIKAYLLFYASLVKKATDEEQEMSFSPPVTRGADQLRRVKSVRTPLDSRTRDRDKRTGERTELRSPEALDIILKQIGTQIQFEEQFIADFLHINDATLTYADYMSLESFFRRQATRNKSLSVSTAKLIRGAMDLIFGSLAGEIKSWIDIALTKDNVQVIGMLATLEAAIKDSEERGNAFWAKVLQRQQQRLKGLYDRHIDEQVRAIEQTKLTTKKRKGVAQFIKYFPTYASRIENQLIGYDPSETRELADAAYEKIIQSMFEALKQMAKLEGDGDAEDKDQLNYHVELVENMRYFITEMTEQQLGNFRRFIQLAQSNYDENLSAYIKIILRRPFARILDYFDGVERLLQSTSPADVADKPNYNKGALKRVIKEYNAKDIRRHVDALYKRVEKHYTDEDFPTNSTILLKAVWMACEQELVKSTERFNRITAQCYKDANVSLEYTTQDVEAISTLMASMITEGFVNFKVKNVDKYCQTWYKIVGDLKSSKRPLIVLHGGPGLPHHVIFYHLLTSTLNMIHTLFVDELENLIKHLGVETSFDLYGHSWGAIIAAILLVGTRSSLGLHHVVLADAPVTDQGWVDGATKLRKSLPQEV</sequence>
<comment type="caution">
    <text evidence="8">The sequence shown here is derived from an EMBL/GenBank/DDBJ whole genome shotgun (WGS) entry which is preliminary data.</text>
</comment>
<dbReference type="PANTHER" id="PTHR16092">
    <property type="entry name" value="SEC3/SYNTAXIN-RELATED"/>
    <property type="match status" value="1"/>
</dbReference>
<feature type="compositionally biased region" description="Low complexity" evidence="6">
    <location>
        <begin position="338"/>
        <end position="352"/>
    </location>
</feature>
<evidence type="ECO:0000256" key="2">
    <source>
        <dbReference type="ARBA" id="ARBA00022448"/>
    </source>
</evidence>
<organism evidence="8 9">
    <name type="scientific">Clathrus columnatus</name>
    <dbReference type="NCBI Taxonomy" id="1419009"/>
    <lineage>
        <taxon>Eukaryota</taxon>
        <taxon>Fungi</taxon>
        <taxon>Dikarya</taxon>
        <taxon>Basidiomycota</taxon>
        <taxon>Agaricomycotina</taxon>
        <taxon>Agaricomycetes</taxon>
        <taxon>Phallomycetidae</taxon>
        <taxon>Phallales</taxon>
        <taxon>Clathraceae</taxon>
        <taxon>Clathrus</taxon>
    </lineage>
</organism>
<feature type="domain" description="Exocyst complex component Sec3 PIP2-binding N-terminal" evidence="7">
    <location>
        <begin position="34"/>
        <end position="118"/>
    </location>
</feature>
<comment type="similarity">
    <text evidence="1">Belongs to the SEC3 family.</text>
</comment>
<keyword evidence="4 5" id="KW-0175">Coiled coil</keyword>
<feature type="compositionally biased region" description="Basic and acidic residues" evidence="6">
    <location>
        <begin position="353"/>
        <end position="368"/>
    </location>
</feature>
<feature type="compositionally biased region" description="Pro residues" evidence="6">
    <location>
        <begin position="280"/>
        <end position="297"/>
    </location>
</feature>
<feature type="coiled-coil region" evidence="5">
    <location>
        <begin position="505"/>
        <end position="532"/>
    </location>
</feature>
<dbReference type="EMBL" id="BPWL01000011">
    <property type="protein sequence ID" value="GJJ15524.1"/>
    <property type="molecule type" value="Genomic_DNA"/>
</dbReference>
<dbReference type="InterPro" id="IPR019160">
    <property type="entry name" value="Sec3_CC"/>
</dbReference>